<gene>
    <name evidence="5" type="ORF">FNV43_RR22195</name>
</gene>
<evidence type="ECO:0000313" key="6">
    <source>
        <dbReference type="Proteomes" id="UP000796880"/>
    </source>
</evidence>
<dbReference type="Gene3D" id="3.30.50.10">
    <property type="entry name" value="Erythroid Transcription Factor GATA-1, subunit A"/>
    <property type="match status" value="1"/>
</dbReference>
<evidence type="ECO:0000259" key="4">
    <source>
        <dbReference type="SMART" id="SM00401"/>
    </source>
</evidence>
<comment type="caution">
    <text evidence="5">The sequence shown here is derived from an EMBL/GenBank/DDBJ whole genome shotgun (WGS) entry which is preliminary data.</text>
</comment>
<accession>A0A8K0DVQ7</accession>
<evidence type="ECO:0000256" key="2">
    <source>
        <dbReference type="ARBA" id="ARBA00023125"/>
    </source>
</evidence>
<dbReference type="GO" id="GO:0008270">
    <property type="term" value="F:zinc ion binding"/>
    <property type="evidence" value="ECO:0007669"/>
    <property type="project" value="InterPro"/>
</dbReference>
<dbReference type="EMBL" id="VOIH02000010">
    <property type="protein sequence ID" value="KAF3435108.1"/>
    <property type="molecule type" value="Genomic_DNA"/>
</dbReference>
<dbReference type="InterPro" id="IPR013088">
    <property type="entry name" value="Znf_NHR/GATA"/>
</dbReference>
<evidence type="ECO:0000256" key="1">
    <source>
        <dbReference type="ARBA" id="ARBA00023015"/>
    </source>
</evidence>
<dbReference type="PANTHER" id="PTHR46125">
    <property type="entry name" value="GATA TRANSCRIPTION FACTOR 28"/>
    <property type="match status" value="1"/>
</dbReference>
<proteinExistence type="predicted"/>
<sequence>MAEGLLVSQNGKTMREVGQHSRQKELHFTMHTLATDLVTYLSGQFCIRPEDTNCFNPVHKTRHFSYTRAKCHGLLVTDLVISLVPDLRHTSRRDDTADIQYKRTIILTDFVLGKDSGLPVTDSARLAFEQKREACLQGRRVENCFQDSGWIVASRRTFLSPLKPLCTRKRSASEVPDRVQVPPLDLQNSRNGISMKDGPGLANDYLVYVSTQEDYGVARTSLPAVYSTELMPFNYKSYENTRCSVRRVSSYPSKVSSDEGSHSNQHWALDKMRSHRKLFAIWSLISSSLRCTHSGTSSKSTPMMHRGPAGPRTVSNACGLKWANKMDVVLIMILLGVDVDKAFVFEDALKLLPLQHLYLYVSSMSSHDYN</sequence>
<organism evidence="5 6">
    <name type="scientific">Rhamnella rubrinervis</name>
    <dbReference type="NCBI Taxonomy" id="2594499"/>
    <lineage>
        <taxon>Eukaryota</taxon>
        <taxon>Viridiplantae</taxon>
        <taxon>Streptophyta</taxon>
        <taxon>Embryophyta</taxon>
        <taxon>Tracheophyta</taxon>
        <taxon>Spermatophyta</taxon>
        <taxon>Magnoliopsida</taxon>
        <taxon>eudicotyledons</taxon>
        <taxon>Gunneridae</taxon>
        <taxon>Pentapetalae</taxon>
        <taxon>rosids</taxon>
        <taxon>fabids</taxon>
        <taxon>Rosales</taxon>
        <taxon>Rhamnaceae</taxon>
        <taxon>rhamnoid group</taxon>
        <taxon>Rhamneae</taxon>
        <taxon>Rhamnella</taxon>
    </lineage>
</organism>
<dbReference type="GO" id="GO:0006355">
    <property type="term" value="P:regulation of DNA-templated transcription"/>
    <property type="evidence" value="ECO:0007669"/>
    <property type="project" value="InterPro"/>
</dbReference>
<dbReference type="AlphaFoldDB" id="A0A8K0DVQ7"/>
<keyword evidence="3" id="KW-0804">Transcription</keyword>
<dbReference type="GO" id="GO:0043565">
    <property type="term" value="F:sequence-specific DNA binding"/>
    <property type="evidence" value="ECO:0007669"/>
    <property type="project" value="InterPro"/>
</dbReference>
<dbReference type="OrthoDB" id="2162994at2759"/>
<dbReference type="PANTHER" id="PTHR46125:SF24">
    <property type="entry name" value="GATA TRANSCRIPTION FACTOR 18"/>
    <property type="match status" value="1"/>
</dbReference>
<dbReference type="InterPro" id="IPR000679">
    <property type="entry name" value="Znf_GATA"/>
</dbReference>
<feature type="domain" description="GATA-type" evidence="4">
    <location>
        <begin position="285"/>
        <end position="342"/>
    </location>
</feature>
<evidence type="ECO:0000256" key="3">
    <source>
        <dbReference type="ARBA" id="ARBA00023163"/>
    </source>
</evidence>
<reference evidence="5" key="1">
    <citation type="submission" date="2020-03" db="EMBL/GenBank/DDBJ databases">
        <title>A high-quality chromosome-level genome assembly of a woody plant with both climbing and erect habits, Rhamnella rubrinervis.</title>
        <authorList>
            <person name="Lu Z."/>
            <person name="Yang Y."/>
            <person name="Zhu X."/>
            <person name="Sun Y."/>
        </authorList>
    </citation>
    <scope>NUCLEOTIDE SEQUENCE</scope>
    <source>
        <strain evidence="5">BYM</strain>
        <tissue evidence="5">Leaf</tissue>
    </source>
</reference>
<name>A0A8K0DVQ7_9ROSA</name>
<protein>
    <recommendedName>
        <fullName evidence="4">GATA-type domain-containing protein</fullName>
    </recommendedName>
</protein>
<dbReference type="InterPro" id="IPR045280">
    <property type="entry name" value="TIFY-like"/>
</dbReference>
<evidence type="ECO:0000313" key="5">
    <source>
        <dbReference type="EMBL" id="KAF3435108.1"/>
    </source>
</evidence>
<dbReference type="Proteomes" id="UP000796880">
    <property type="component" value="Unassembled WGS sequence"/>
</dbReference>
<dbReference type="SMART" id="SM00401">
    <property type="entry name" value="ZnF_GATA"/>
    <property type="match status" value="1"/>
</dbReference>
<keyword evidence="1" id="KW-0805">Transcription regulation</keyword>
<keyword evidence="2" id="KW-0238">DNA-binding</keyword>
<keyword evidence="6" id="KW-1185">Reference proteome</keyword>